<dbReference type="SUPFAM" id="SSF46689">
    <property type="entry name" value="Homeodomain-like"/>
    <property type="match status" value="1"/>
</dbReference>
<keyword evidence="4" id="KW-0217">Developmental protein</keyword>
<comment type="subcellular location">
    <subcellularLocation>
        <location evidence="1 14 15">Nucleus</location>
    </subcellularLocation>
</comment>
<feature type="domain" description="OAR" evidence="18">
    <location>
        <begin position="281"/>
        <end position="294"/>
    </location>
</feature>
<evidence type="ECO:0000256" key="15">
    <source>
        <dbReference type="RuleBase" id="RU000682"/>
    </source>
</evidence>
<evidence type="ECO:0000256" key="14">
    <source>
        <dbReference type="PROSITE-ProRule" id="PRU00108"/>
    </source>
</evidence>
<dbReference type="PROSITE" id="PS00027">
    <property type="entry name" value="HOMEOBOX_1"/>
    <property type="match status" value="1"/>
</dbReference>
<dbReference type="SMART" id="SM00389">
    <property type="entry name" value="HOX"/>
    <property type="match status" value="1"/>
</dbReference>
<evidence type="ECO:0000313" key="20">
    <source>
        <dbReference type="EMBL" id="KAL3873123.1"/>
    </source>
</evidence>
<dbReference type="FunFam" id="1.10.10.60:FF:000383">
    <property type="entry name" value="box A-binding factor"/>
    <property type="match status" value="1"/>
</dbReference>
<dbReference type="InterPro" id="IPR001356">
    <property type="entry name" value="HD"/>
</dbReference>
<evidence type="ECO:0000256" key="1">
    <source>
        <dbReference type="ARBA" id="ARBA00004123"/>
    </source>
</evidence>
<evidence type="ECO:0000256" key="11">
    <source>
        <dbReference type="ARBA" id="ARBA00023305"/>
    </source>
</evidence>
<name>A0ABD3WIU3_SINWO</name>
<dbReference type="GO" id="GO:0003677">
    <property type="term" value="F:DNA binding"/>
    <property type="evidence" value="ECO:0007669"/>
    <property type="project" value="UniProtKB-UniRule"/>
</dbReference>
<evidence type="ECO:0000256" key="12">
    <source>
        <dbReference type="ARBA" id="ARBA00030203"/>
    </source>
</evidence>
<keyword evidence="11" id="KW-0844">Vision</keyword>
<dbReference type="InterPro" id="IPR023339">
    <property type="entry name" value="CVC"/>
</dbReference>
<evidence type="ECO:0000256" key="4">
    <source>
        <dbReference type="ARBA" id="ARBA00022473"/>
    </source>
</evidence>
<feature type="DNA-binding region" description="Homeobox" evidence="14">
    <location>
        <begin position="139"/>
        <end position="198"/>
    </location>
</feature>
<dbReference type="CDD" id="cd00086">
    <property type="entry name" value="homeodomain"/>
    <property type="match status" value="1"/>
</dbReference>
<dbReference type="InterPro" id="IPR017970">
    <property type="entry name" value="Homeobox_CS"/>
</dbReference>
<evidence type="ECO:0000256" key="7">
    <source>
        <dbReference type="ARBA" id="ARBA00023125"/>
    </source>
</evidence>
<evidence type="ECO:0000256" key="5">
    <source>
        <dbReference type="ARBA" id="ARBA00022606"/>
    </source>
</evidence>
<keyword evidence="10 14" id="KW-0539">Nucleus</keyword>
<dbReference type="Proteomes" id="UP001634394">
    <property type="component" value="Unassembled WGS sequence"/>
</dbReference>
<dbReference type="PROSITE" id="PS50803">
    <property type="entry name" value="OAR"/>
    <property type="match status" value="1"/>
</dbReference>
<dbReference type="PROSITE" id="PS50071">
    <property type="entry name" value="HOMEOBOX_2"/>
    <property type="match status" value="1"/>
</dbReference>
<evidence type="ECO:0000256" key="9">
    <source>
        <dbReference type="ARBA" id="ARBA00023163"/>
    </source>
</evidence>
<evidence type="ECO:0000256" key="13">
    <source>
        <dbReference type="ARBA" id="ARBA00031274"/>
    </source>
</evidence>
<evidence type="ECO:0000259" key="19">
    <source>
        <dbReference type="PROSITE" id="PS51496"/>
    </source>
</evidence>
<dbReference type="InterPro" id="IPR009057">
    <property type="entry name" value="Homeodomain-like_sf"/>
</dbReference>
<dbReference type="Gene3D" id="1.10.10.60">
    <property type="entry name" value="Homeodomain-like"/>
    <property type="match status" value="1"/>
</dbReference>
<dbReference type="InterPro" id="IPR052294">
    <property type="entry name" value="VSX_homeobox_regulators"/>
</dbReference>
<gene>
    <name evidence="20" type="ORF">ACJMK2_036279</name>
</gene>
<feature type="compositionally biased region" description="Basic and acidic residues" evidence="16">
    <location>
        <begin position="302"/>
        <end position="314"/>
    </location>
</feature>
<keyword evidence="8 14" id="KW-0371">Homeobox</keyword>
<evidence type="ECO:0000256" key="3">
    <source>
        <dbReference type="ARBA" id="ARBA00014891"/>
    </source>
</evidence>
<keyword evidence="7 14" id="KW-0238">DNA-binding</keyword>
<feature type="domain" description="Homeobox" evidence="17">
    <location>
        <begin position="137"/>
        <end position="197"/>
    </location>
</feature>
<dbReference type="PROSITE" id="PS51496">
    <property type="entry name" value="CVC"/>
    <property type="match status" value="1"/>
</dbReference>
<evidence type="ECO:0000256" key="2">
    <source>
        <dbReference type="ARBA" id="ARBA00005733"/>
    </source>
</evidence>
<keyword evidence="9" id="KW-0804">Transcription</keyword>
<dbReference type="AlphaFoldDB" id="A0ABD3WIU3"/>
<feature type="region of interest" description="Disordered" evidence="16">
    <location>
        <begin position="299"/>
        <end position="336"/>
    </location>
</feature>
<feature type="compositionally biased region" description="Basic and acidic residues" evidence="16">
    <location>
        <begin position="323"/>
        <end position="336"/>
    </location>
</feature>
<dbReference type="Pfam" id="PF03826">
    <property type="entry name" value="OAR"/>
    <property type="match status" value="1"/>
</dbReference>
<reference evidence="20 21" key="1">
    <citation type="submission" date="2024-11" db="EMBL/GenBank/DDBJ databases">
        <title>Chromosome-level genome assembly of the freshwater bivalve Anodonta woodiana.</title>
        <authorList>
            <person name="Chen X."/>
        </authorList>
    </citation>
    <scope>NUCLEOTIDE SEQUENCE [LARGE SCALE GENOMIC DNA]</scope>
    <source>
        <strain evidence="20">MN2024</strain>
        <tissue evidence="20">Gills</tissue>
    </source>
</reference>
<evidence type="ECO:0000313" key="21">
    <source>
        <dbReference type="Proteomes" id="UP001634394"/>
    </source>
</evidence>
<dbReference type="GO" id="GO:0005634">
    <property type="term" value="C:nucleus"/>
    <property type="evidence" value="ECO:0007669"/>
    <property type="project" value="UniProtKB-SubCell"/>
</dbReference>
<dbReference type="GO" id="GO:0007601">
    <property type="term" value="P:visual perception"/>
    <property type="evidence" value="ECO:0007669"/>
    <property type="project" value="UniProtKB-KW"/>
</dbReference>
<keyword evidence="21" id="KW-1185">Reference proteome</keyword>
<keyword evidence="6" id="KW-0805">Transcription regulation</keyword>
<evidence type="ECO:0000256" key="6">
    <source>
        <dbReference type="ARBA" id="ARBA00023015"/>
    </source>
</evidence>
<feature type="domain" description="CVC" evidence="19">
    <location>
        <begin position="199"/>
        <end position="252"/>
    </location>
</feature>
<comment type="similarity">
    <text evidence="2">Belongs to the paired homeobox family.</text>
</comment>
<keyword evidence="5" id="KW-0716">Sensory transduction</keyword>
<evidence type="ECO:0000256" key="16">
    <source>
        <dbReference type="SAM" id="MobiDB-lite"/>
    </source>
</evidence>
<evidence type="ECO:0000256" key="8">
    <source>
        <dbReference type="ARBA" id="ARBA00023155"/>
    </source>
</evidence>
<proteinExistence type="inferred from homology"/>
<comment type="caution">
    <text evidence="20">The sequence shown here is derived from an EMBL/GenBank/DDBJ whole genome shotgun (WGS) entry which is preliminary data.</text>
</comment>
<organism evidence="20 21">
    <name type="scientific">Sinanodonta woodiana</name>
    <name type="common">Chinese pond mussel</name>
    <name type="synonym">Anodonta woodiana</name>
    <dbReference type="NCBI Taxonomy" id="1069815"/>
    <lineage>
        <taxon>Eukaryota</taxon>
        <taxon>Metazoa</taxon>
        <taxon>Spiralia</taxon>
        <taxon>Lophotrochozoa</taxon>
        <taxon>Mollusca</taxon>
        <taxon>Bivalvia</taxon>
        <taxon>Autobranchia</taxon>
        <taxon>Heteroconchia</taxon>
        <taxon>Palaeoheterodonta</taxon>
        <taxon>Unionida</taxon>
        <taxon>Unionoidea</taxon>
        <taxon>Unionidae</taxon>
        <taxon>Unioninae</taxon>
        <taxon>Sinanodonta</taxon>
    </lineage>
</organism>
<evidence type="ECO:0000259" key="17">
    <source>
        <dbReference type="PROSITE" id="PS50071"/>
    </source>
</evidence>
<dbReference type="InterPro" id="IPR003654">
    <property type="entry name" value="OAR_dom"/>
</dbReference>
<dbReference type="Pfam" id="PF00046">
    <property type="entry name" value="Homeodomain"/>
    <property type="match status" value="1"/>
</dbReference>
<feature type="region of interest" description="Disordered" evidence="16">
    <location>
        <begin position="257"/>
        <end position="280"/>
    </location>
</feature>
<evidence type="ECO:0000259" key="18">
    <source>
        <dbReference type="PROSITE" id="PS50803"/>
    </source>
</evidence>
<feature type="compositionally biased region" description="Basic and acidic residues" evidence="16">
    <location>
        <begin position="260"/>
        <end position="280"/>
    </location>
</feature>
<dbReference type="PANTHER" id="PTHR46892">
    <property type="entry name" value="VISUAL SYSTEM HOMEOBOX 2"/>
    <property type="match status" value="1"/>
</dbReference>
<sequence>MMNFTPHVPYSSLGVSMSGALGLSTSSLGISGRGIAMPQRTPFAIHELLGLGNQEKARQTSQSDAILSASAFLASSLGGTFAHGSGITLKEPCPSIPYAAWKSTFVNAFTNSAQNILNFGAAANANAQGSLLTKSEFKTGKNVTIFSSFQLEELEKSFKEAHYPDVYAREVLALKTNLPEDRIQVWFQNRRAKWRKTEKTWGRSSIMAEYGLYGAMVRHSLPLPETILKTAKEGNLESCAPWLLSMHKKSLEAAQNLGENDCKNGDDSSEDKTDKEELRSESIASLRAKAQEHCAKIMSDISRTDLDERGDNPKDALSSGVYNERERYESPFEEPR</sequence>
<evidence type="ECO:0000256" key="10">
    <source>
        <dbReference type="ARBA" id="ARBA00023242"/>
    </source>
</evidence>
<accession>A0ABD3WIU3</accession>
<dbReference type="PANTHER" id="PTHR46892:SF3">
    <property type="entry name" value="VISUAL SYSTEM HOMEOBOX 2"/>
    <property type="match status" value="1"/>
</dbReference>
<dbReference type="EMBL" id="JBJQND010000006">
    <property type="protein sequence ID" value="KAL3873123.1"/>
    <property type="molecule type" value="Genomic_DNA"/>
</dbReference>
<protein>
    <recommendedName>
        <fullName evidence="3">Visual system homeobox 2</fullName>
    </recommendedName>
    <alternativeName>
        <fullName evidence="12">Ceh-10 homeodomain-containing homolog</fullName>
    </alternativeName>
    <alternativeName>
        <fullName evidence="13">Homeobox protein CHX10</fullName>
    </alternativeName>
</protein>